<dbReference type="PANTHER" id="PTHR45947:SF3">
    <property type="entry name" value="SULFOQUINOVOSYL TRANSFERASE SQD2"/>
    <property type="match status" value="1"/>
</dbReference>
<evidence type="ECO:0000313" key="3">
    <source>
        <dbReference type="Proteomes" id="UP000808146"/>
    </source>
</evidence>
<comment type="caution">
    <text evidence="2">The sequence shown here is derived from an EMBL/GenBank/DDBJ whole genome shotgun (WGS) entry which is preliminary data.</text>
</comment>
<dbReference type="GO" id="GO:0016757">
    <property type="term" value="F:glycosyltransferase activity"/>
    <property type="evidence" value="ECO:0007669"/>
    <property type="project" value="InterPro"/>
</dbReference>
<organism evidence="2 3">
    <name type="scientific">Candidatus Dechloromonas phosphorivorans</name>
    <dbReference type="NCBI Taxonomy" id="2899244"/>
    <lineage>
        <taxon>Bacteria</taxon>
        <taxon>Pseudomonadati</taxon>
        <taxon>Pseudomonadota</taxon>
        <taxon>Betaproteobacteria</taxon>
        <taxon>Rhodocyclales</taxon>
        <taxon>Azonexaceae</taxon>
        <taxon>Dechloromonas</taxon>
    </lineage>
</organism>
<dbReference type="EMBL" id="JADKBR010000021">
    <property type="protein sequence ID" value="MBK8891958.1"/>
    <property type="molecule type" value="Genomic_DNA"/>
</dbReference>
<dbReference type="PANTHER" id="PTHR45947">
    <property type="entry name" value="SULFOQUINOVOSYL TRANSFERASE SQD2"/>
    <property type="match status" value="1"/>
</dbReference>
<feature type="domain" description="Glycosyl transferase family 1" evidence="1">
    <location>
        <begin position="181"/>
        <end position="309"/>
    </location>
</feature>
<dbReference type="InterPro" id="IPR001296">
    <property type="entry name" value="Glyco_trans_1"/>
</dbReference>
<accession>A0A9D7LVH5</accession>
<name>A0A9D7LVH5_9RHOO</name>
<dbReference type="InterPro" id="IPR050194">
    <property type="entry name" value="Glycosyltransferase_grp1"/>
</dbReference>
<dbReference type="CDD" id="cd03801">
    <property type="entry name" value="GT4_PimA-like"/>
    <property type="match status" value="1"/>
</dbReference>
<sequence length="393" mass="43801">MKIALLCSGLGHVDRGHEIFARDLFEMLKGTVDITLLKGGGSDTEGERVVDNIPRNSNLLAHIKLPVSPKWMSAAQEEERLRVETETFAYASLKPLLDGAYDVIHCLEQEVCNIVYAHRHLFEHTPKVIFSNGGALPARDLPDCDFVQEHTGYNLSRSRRDKAFMIPHGVDCSQFHPGVTTDFRQQHGIPSDAFVVISVGTVCYWHKRMDYVIREVAAVPGAYLVIVGQESADTAQIVKLGKELMGARIIFTRMPHDELPRAYKAADVFVLGSLFETFGIVYIEAMAMGLPVICTNHVNQRSIVRDGIFIDMSKSGALTAALRETDPVLLASLRAKGPENAAVYYDLPLLRQRYIDEYRRIAESPTILPSYSPRTKLAANLRNGLRRLVGAIR</sequence>
<protein>
    <submittedName>
        <fullName evidence="2">Glycosyltransferase family 4 protein</fullName>
    </submittedName>
</protein>
<dbReference type="Pfam" id="PF00534">
    <property type="entry name" value="Glycos_transf_1"/>
    <property type="match status" value="1"/>
</dbReference>
<proteinExistence type="predicted"/>
<dbReference type="AlphaFoldDB" id="A0A9D7LVH5"/>
<dbReference type="Gene3D" id="3.40.50.2000">
    <property type="entry name" value="Glycogen Phosphorylase B"/>
    <property type="match status" value="2"/>
</dbReference>
<gene>
    <name evidence="2" type="ORF">IPN75_17055</name>
</gene>
<dbReference type="SUPFAM" id="SSF53756">
    <property type="entry name" value="UDP-Glycosyltransferase/glycogen phosphorylase"/>
    <property type="match status" value="1"/>
</dbReference>
<evidence type="ECO:0000259" key="1">
    <source>
        <dbReference type="Pfam" id="PF00534"/>
    </source>
</evidence>
<dbReference type="Proteomes" id="UP000808146">
    <property type="component" value="Unassembled WGS sequence"/>
</dbReference>
<reference evidence="2" key="1">
    <citation type="submission" date="2020-10" db="EMBL/GenBank/DDBJ databases">
        <title>Connecting structure to function with the recovery of over 1000 high-quality activated sludge metagenome-assembled genomes encoding full-length rRNA genes using long-read sequencing.</title>
        <authorList>
            <person name="Singleton C.M."/>
            <person name="Petriglieri F."/>
            <person name="Kristensen J.M."/>
            <person name="Kirkegaard R.H."/>
            <person name="Michaelsen T.Y."/>
            <person name="Andersen M.H."/>
            <person name="Karst S.M."/>
            <person name="Dueholm M.S."/>
            <person name="Nielsen P.H."/>
            <person name="Albertsen M."/>
        </authorList>
    </citation>
    <scope>NUCLEOTIDE SEQUENCE</scope>
    <source>
        <strain evidence="2">OdNE_18-Q3-R46-58_BAT3C.305</strain>
    </source>
</reference>
<evidence type="ECO:0000313" key="2">
    <source>
        <dbReference type="EMBL" id="MBK8891958.1"/>
    </source>
</evidence>